<dbReference type="PROSITE" id="PS50102">
    <property type="entry name" value="RRM"/>
    <property type="match status" value="1"/>
</dbReference>
<evidence type="ECO:0000313" key="6">
    <source>
        <dbReference type="Proteomes" id="UP001428341"/>
    </source>
</evidence>
<dbReference type="CDD" id="cd12384">
    <property type="entry name" value="RRM_RBM24_RBM38_like"/>
    <property type="match status" value="1"/>
</dbReference>
<dbReference type="SMR" id="A0AAP0MAI6"/>
<feature type="region of interest" description="Disordered" evidence="3">
    <location>
        <begin position="253"/>
        <end position="274"/>
    </location>
</feature>
<proteinExistence type="predicted"/>
<evidence type="ECO:0000256" key="2">
    <source>
        <dbReference type="PROSITE-ProRule" id="PRU00176"/>
    </source>
</evidence>
<dbReference type="SMART" id="SM00360">
    <property type="entry name" value="RRM"/>
    <property type="match status" value="1"/>
</dbReference>
<dbReference type="Gene3D" id="3.30.70.330">
    <property type="match status" value="1"/>
</dbReference>
<evidence type="ECO:0000259" key="4">
    <source>
        <dbReference type="PROSITE" id="PS50102"/>
    </source>
</evidence>
<dbReference type="EMBL" id="JBCGBO010000005">
    <property type="protein sequence ID" value="KAK9199616.1"/>
    <property type="molecule type" value="Genomic_DNA"/>
</dbReference>
<comment type="caution">
    <text evidence="5">The sequence shown here is derived from an EMBL/GenBank/DDBJ whole genome shotgun (WGS) entry which is preliminary data.</text>
</comment>
<dbReference type="PANTHER" id="PTHR11176:SF22">
    <property type="entry name" value="RNA-BINDING PROTEIN 38-LIKE ISOFORM X1"/>
    <property type="match status" value="1"/>
</dbReference>
<sequence length="274" mass="30580">MFDMSEAEQQSRNKMVLVSDTTSTTTTSKYSKIFVGGLAWETRTETMKHYFEQFGDILEAVVITDRVTGKSKGYGFVTFKDPESARRACENPYPVIDGRRANCNLAHLGAHHKKRPPLLHGNVTAAEPSTVDFGQPPVPQYAFSYSTYGYPTFSQNINHSMNYYNAYYGGLGQGQQQFSSYYHPNRFRFPGAGAYTNYHPFPLYLYTQAPVPAPAQAEQQQSSPNQHPKMVHFPYFPQHFPSSLPVTENVAAGAMQPGTRTGTGTTSLRDNTKG</sequence>
<accession>A0AAP0MAI6</accession>
<dbReference type="PANTHER" id="PTHR11176">
    <property type="entry name" value="BOULE-RELATED"/>
    <property type="match status" value="1"/>
</dbReference>
<dbReference type="GO" id="GO:0003723">
    <property type="term" value="F:RNA binding"/>
    <property type="evidence" value="ECO:0007669"/>
    <property type="project" value="UniProtKB-UniRule"/>
</dbReference>
<organism evidence="5 6">
    <name type="scientific">Citrus x changshan-huyou</name>
    <dbReference type="NCBI Taxonomy" id="2935761"/>
    <lineage>
        <taxon>Eukaryota</taxon>
        <taxon>Viridiplantae</taxon>
        <taxon>Streptophyta</taxon>
        <taxon>Embryophyta</taxon>
        <taxon>Tracheophyta</taxon>
        <taxon>Spermatophyta</taxon>
        <taxon>Magnoliopsida</taxon>
        <taxon>eudicotyledons</taxon>
        <taxon>Gunneridae</taxon>
        <taxon>Pentapetalae</taxon>
        <taxon>rosids</taxon>
        <taxon>malvids</taxon>
        <taxon>Sapindales</taxon>
        <taxon>Rutaceae</taxon>
        <taxon>Aurantioideae</taxon>
        <taxon>Citrus</taxon>
    </lineage>
</organism>
<dbReference type="InterPro" id="IPR000504">
    <property type="entry name" value="RRM_dom"/>
</dbReference>
<dbReference type="SUPFAM" id="SSF54928">
    <property type="entry name" value="RNA-binding domain, RBD"/>
    <property type="match status" value="1"/>
</dbReference>
<protein>
    <recommendedName>
        <fullName evidence="4">RRM domain-containing protein</fullName>
    </recommendedName>
</protein>
<evidence type="ECO:0000256" key="1">
    <source>
        <dbReference type="ARBA" id="ARBA00022884"/>
    </source>
</evidence>
<name>A0AAP0MAI6_9ROSI</name>
<keyword evidence="1 2" id="KW-0694">RNA-binding</keyword>
<gene>
    <name evidence="5" type="ORF">WN944_014808</name>
</gene>
<dbReference type="AlphaFoldDB" id="A0AAP0MAI6"/>
<dbReference type="InterPro" id="IPR035979">
    <property type="entry name" value="RBD_domain_sf"/>
</dbReference>
<dbReference type="Proteomes" id="UP001428341">
    <property type="component" value="Unassembled WGS sequence"/>
</dbReference>
<evidence type="ECO:0000313" key="5">
    <source>
        <dbReference type="EMBL" id="KAK9199616.1"/>
    </source>
</evidence>
<feature type="domain" description="RRM" evidence="4">
    <location>
        <begin position="31"/>
        <end position="108"/>
    </location>
</feature>
<dbReference type="InterPro" id="IPR012677">
    <property type="entry name" value="Nucleotide-bd_a/b_plait_sf"/>
</dbReference>
<evidence type="ECO:0000256" key="3">
    <source>
        <dbReference type="SAM" id="MobiDB-lite"/>
    </source>
</evidence>
<keyword evidence="6" id="KW-1185">Reference proteome</keyword>
<dbReference type="Pfam" id="PF00076">
    <property type="entry name" value="RRM_1"/>
    <property type="match status" value="1"/>
</dbReference>
<reference evidence="5 6" key="1">
    <citation type="submission" date="2024-05" db="EMBL/GenBank/DDBJ databases">
        <title>Haplotype-resolved chromosome-level genome assembly of Huyou (Citrus changshanensis).</title>
        <authorList>
            <person name="Miao C."/>
            <person name="Chen W."/>
            <person name="Wu Y."/>
            <person name="Wang L."/>
            <person name="Zhao S."/>
            <person name="Grierson D."/>
            <person name="Xu C."/>
            <person name="Chen K."/>
        </authorList>
    </citation>
    <scope>NUCLEOTIDE SEQUENCE [LARGE SCALE GENOMIC DNA]</scope>
    <source>
        <strain evidence="5">01-14</strain>
        <tissue evidence="5">Leaf</tissue>
    </source>
</reference>